<feature type="compositionally biased region" description="Polar residues" evidence="8">
    <location>
        <begin position="163"/>
        <end position="194"/>
    </location>
</feature>
<feature type="region of interest" description="Disordered" evidence="8">
    <location>
        <begin position="156"/>
        <end position="220"/>
    </location>
</feature>
<feature type="transmembrane region" description="Helical" evidence="9">
    <location>
        <begin position="40"/>
        <end position="61"/>
    </location>
</feature>
<dbReference type="GO" id="GO:0005886">
    <property type="term" value="C:plasma membrane"/>
    <property type="evidence" value="ECO:0007669"/>
    <property type="project" value="UniProtKB-SubCell"/>
</dbReference>
<evidence type="ECO:0000256" key="7">
    <source>
        <dbReference type="RuleBase" id="RU003879"/>
    </source>
</evidence>
<dbReference type="InterPro" id="IPR003400">
    <property type="entry name" value="ExbD"/>
</dbReference>
<evidence type="ECO:0000256" key="5">
    <source>
        <dbReference type="ARBA" id="ARBA00022989"/>
    </source>
</evidence>
<evidence type="ECO:0000256" key="1">
    <source>
        <dbReference type="ARBA" id="ARBA00004162"/>
    </source>
</evidence>
<feature type="compositionally biased region" description="Polar residues" evidence="8">
    <location>
        <begin position="202"/>
        <end position="220"/>
    </location>
</feature>
<evidence type="ECO:0000256" key="4">
    <source>
        <dbReference type="ARBA" id="ARBA00022692"/>
    </source>
</evidence>
<dbReference type="GO" id="GO:0022857">
    <property type="term" value="F:transmembrane transporter activity"/>
    <property type="evidence" value="ECO:0007669"/>
    <property type="project" value="InterPro"/>
</dbReference>
<dbReference type="Proteomes" id="UP000008206">
    <property type="component" value="Chromosome"/>
</dbReference>
<evidence type="ECO:0000313" key="11">
    <source>
        <dbReference type="Proteomes" id="UP000008206"/>
    </source>
</evidence>
<comment type="subcellular location">
    <subcellularLocation>
        <location evidence="1">Cell membrane</location>
        <topology evidence="1">Single-pass membrane protein</topology>
    </subcellularLocation>
    <subcellularLocation>
        <location evidence="7">Cell membrane</location>
        <topology evidence="7">Single-pass type II membrane protein</topology>
    </subcellularLocation>
</comment>
<keyword evidence="7" id="KW-0653">Protein transport</keyword>
<protein>
    <submittedName>
        <fullName evidence="10">Biopolymer transport protein ExbD/TolR</fullName>
    </submittedName>
</protein>
<organism evidence="10 11">
    <name type="scientific">Gloeothece verrucosa (strain PCC 7822)</name>
    <name type="common">Cyanothece sp. (strain PCC 7822)</name>
    <dbReference type="NCBI Taxonomy" id="497965"/>
    <lineage>
        <taxon>Bacteria</taxon>
        <taxon>Bacillati</taxon>
        <taxon>Cyanobacteriota</taxon>
        <taxon>Cyanophyceae</taxon>
        <taxon>Oscillatoriophycideae</taxon>
        <taxon>Chroococcales</taxon>
        <taxon>Aphanothecaceae</taxon>
        <taxon>Gloeothece</taxon>
        <taxon>Gloeothece verrucosa</taxon>
    </lineage>
</organism>
<dbReference type="OrthoDB" id="1682382at2"/>
<keyword evidence="5 9" id="KW-1133">Transmembrane helix</keyword>
<accession>E0UDK3</accession>
<evidence type="ECO:0000256" key="9">
    <source>
        <dbReference type="SAM" id="Phobius"/>
    </source>
</evidence>
<dbReference type="GO" id="GO:0015031">
    <property type="term" value="P:protein transport"/>
    <property type="evidence" value="ECO:0007669"/>
    <property type="project" value="UniProtKB-KW"/>
</dbReference>
<dbReference type="STRING" id="497965.Cyan7822_3366"/>
<dbReference type="HOGENOM" id="CLU_085305_3_2_3"/>
<dbReference type="RefSeq" id="WP_013323385.1">
    <property type="nucleotide sequence ID" value="NC_014501.1"/>
</dbReference>
<evidence type="ECO:0000313" key="10">
    <source>
        <dbReference type="EMBL" id="ADN15316.1"/>
    </source>
</evidence>
<proteinExistence type="inferred from homology"/>
<dbReference type="EMBL" id="CP002198">
    <property type="protein sequence ID" value="ADN15316.1"/>
    <property type="molecule type" value="Genomic_DNA"/>
</dbReference>
<keyword evidence="3" id="KW-1003">Cell membrane</keyword>
<dbReference type="eggNOG" id="COG0848">
    <property type="taxonomic scope" value="Bacteria"/>
</dbReference>
<dbReference type="PANTHER" id="PTHR30558">
    <property type="entry name" value="EXBD MEMBRANE COMPONENT OF PMF-DRIVEN MACROMOLECULE IMPORT SYSTEM"/>
    <property type="match status" value="1"/>
</dbReference>
<evidence type="ECO:0000256" key="6">
    <source>
        <dbReference type="ARBA" id="ARBA00023136"/>
    </source>
</evidence>
<dbReference type="KEGG" id="cyj:Cyan7822_3366"/>
<reference evidence="11" key="1">
    <citation type="journal article" date="2011" name="MBio">
        <title>Novel metabolic attributes of the genus Cyanothece, comprising a group of unicellular nitrogen-fixing Cyanobacteria.</title>
        <authorList>
            <person name="Bandyopadhyay A."/>
            <person name="Elvitigala T."/>
            <person name="Welsh E."/>
            <person name="Stockel J."/>
            <person name="Liberton M."/>
            <person name="Min H."/>
            <person name="Sherman L.A."/>
            <person name="Pakrasi H.B."/>
        </authorList>
    </citation>
    <scope>NUCLEOTIDE SEQUENCE [LARGE SCALE GENOMIC DNA]</scope>
    <source>
        <strain evidence="11">PCC 7822</strain>
    </source>
</reference>
<name>E0UDK3_GLOV7</name>
<keyword evidence="4 7" id="KW-0812">Transmembrane</keyword>
<evidence type="ECO:0000256" key="3">
    <source>
        <dbReference type="ARBA" id="ARBA00022475"/>
    </source>
</evidence>
<keyword evidence="7" id="KW-0813">Transport</keyword>
<keyword evidence="11" id="KW-1185">Reference proteome</keyword>
<dbReference type="AlphaFoldDB" id="E0UDK3"/>
<keyword evidence="6 9" id="KW-0472">Membrane</keyword>
<dbReference type="Pfam" id="PF02472">
    <property type="entry name" value="ExbD"/>
    <property type="match status" value="1"/>
</dbReference>
<sequence>MTDTFNNNKTTRSQVRHTHPRPIRVWQDASHGGGEVQVNIVPLIDVIFCILTFFILGAVGLSRQQAIGLDLPKATSGTTEMREMLVVSLDSVGQLYVEKQLVTPNQLEEAIKNYHQYNPQGRLVLHASKDVSYNDVVQVLDMLKKVGGDRVALATLPGEGGSLNPTTPNQNSFPSGTNLPSGSYNYGQQQSPSSFPEGLNGGNSSVPGVPNAPSSNPQSN</sequence>
<comment type="similarity">
    <text evidence="2 7">Belongs to the ExbD/TolR family.</text>
</comment>
<dbReference type="PANTHER" id="PTHR30558:SF3">
    <property type="entry name" value="BIOPOLYMER TRANSPORT PROTEIN EXBD-RELATED"/>
    <property type="match status" value="1"/>
</dbReference>
<evidence type="ECO:0000256" key="8">
    <source>
        <dbReference type="SAM" id="MobiDB-lite"/>
    </source>
</evidence>
<evidence type="ECO:0000256" key="2">
    <source>
        <dbReference type="ARBA" id="ARBA00005811"/>
    </source>
</evidence>
<dbReference type="Gene3D" id="3.30.420.270">
    <property type="match status" value="1"/>
</dbReference>
<gene>
    <name evidence="10" type="ordered locus">Cyan7822_3366</name>
</gene>